<dbReference type="PANTHER" id="PTHR12526">
    <property type="entry name" value="GLYCOSYLTRANSFERASE"/>
    <property type="match status" value="1"/>
</dbReference>
<evidence type="ECO:0000259" key="1">
    <source>
        <dbReference type="Pfam" id="PF00534"/>
    </source>
</evidence>
<feature type="non-terminal residue" evidence="2">
    <location>
        <position position="1"/>
    </location>
</feature>
<dbReference type="AlphaFoldDB" id="X0UEP0"/>
<dbReference type="EMBL" id="BARS01013710">
    <property type="protein sequence ID" value="GAF98867.1"/>
    <property type="molecule type" value="Genomic_DNA"/>
</dbReference>
<organism evidence="2">
    <name type="scientific">marine sediment metagenome</name>
    <dbReference type="NCBI Taxonomy" id="412755"/>
    <lineage>
        <taxon>unclassified sequences</taxon>
        <taxon>metagenomes</taxon>
        <taxon>ecological metagenomes</taxon>
    </lineage>
</organism>
<proteinExistence type="predicted"/>
<gene>
    <name evidence="2" type="ORF">S01H1_23624</name>
</gene>
<feature type="domain" description="Glycosyl transferase family 1" evidence="1">
    <location>
        <begin position="50"/>
        <end position="130"/>
    </location>
</feature>
<comment type="caution">
    <text evidence="2">The sequence shown here is derived from an EMBL/GenBank/DDBJ whole genome shotgun (WGS) entry which is preliminary data.</text>
</comment>
<name>X0UEP0_9ZZZZ</name>
<dbReference type="SUPFAM" id="SSF53756">
    <property type="entry name" value="UDP-Glycosyltransferase/glycogen phosphorylase"/>
    <property type="match status" value="1"/>
</dbReference>
<sequence length="130" mass="14076">NCEACREAVIAQEHATADSVAVIPNGVDLTRFRDLPQEPAELTGRYGRRVGVVANLRDVKGLDLFIRAAAMLASRHEGLEFLIAGEGELRSSLESLINELGVHHRVKLVGEVVDVPAFLHGLDIAVLSSR</sequence>
<accession>X0UEP0</accession>
<dbReference type="Gene3D" id="3.40.50.2000">
    <property type="entry name" value="Glycogen Phosphorylase B"/>
    <property type="match status" value="2"/>
</dbReference>
<evidence type="ECO:0000313" key="2">
    <source>
        <dbReference type="EMBL" id="GAF98867.1"/>
    </source>
</evidence>
<reference evidence="2" key="1">
    <citation type="journal article" date="2014" name="Front. Microbiol.">
        <title>High frequency of phylogenetically diverse reductive dehalogenase-homologous genes in deep subseafloor sedimentary metagenomes.</title>
        <authorList>
            <person name="Kawai M."/>
            <person name="Futagami T."/>
            <person name="Toyoda A."/>
            <person name="Takaki Y."/>
            <person name="Nishi S."/>
            <person name="Hori S."/>
            <person name="Arai W."/>
            <person name="Tsubouchi T."/>
            <person name="Morono Y."/>
            <person name="Uchiyama I."/>
            <person name="Ito T."/>
            <person name="Fujiyama A."/>
            <person name="Inagaki F."/>
            <person name="Takami H."/>
        </authorList>
    </citation>
    <scope>NUCLEOTIDE SEQUENCE</scope>
    <source>
        <strain evidence="2">Expedition CK06-06</strain>
    </source>
</reference>
<feature type="non-terminal residue" evidence="2">
    <location>
        <position position="130"/>
    </location>
</feature>
<dbReference type="InterPro" id="IPR001296">
    <property type="entry name" value="Glyco_trans_1"/>
</dbReference>
<dbReference type="PANTHER" id="PTHR12526:SF630">
    <property type="entry name" value="GLYCOSYLTRANSFERASE"/>
    <property type="match status" value="1"/>
</dbReference>
<protein>
    <recommendedName>
        <fullName evidence="1">Glycosyl transferase family 1 domain-containing protein</fullName>
    </recommendedName>
</protein>
<dbReference type="Pfam" id="PF00534">
    <property type="entry name" value="Glycos_transf_1"/>
    <property type="match status" value="1"/>
</dbReference>